<accession>A0A9P6UN86</accession>
<organism evidence="2 3">
    <name type="scientific">Linnemannia gamsii</name>
    <dbReference type="NCBI Taxonomy" id="64522"/>
    <lineage>
        <taxon>Eukaryota</taxon>
        <taxon>Fungi</taxon>
        <taxon>Fungi incertae sedis</taxon>
        <taxon>Mucoromycota</taxon>
        <taxon>Mortierellomycotina</taxon>
        <taxon>Mortierellomycetes</taxon>
        <taxon>Mortierellales</taxon>
        <taxon>Mortierellaceae</taxon>
        <taxon>Linnemannia</taxon>
    </lineage>
</organism>
<feature type="region of interest" description="Disordered" evidence="1">
    <location>
        <begin position="190"/>
        <end position="249"/>
    </location>
</feature>
<dbReference type="Proteomes" id="UP000823405">
    <property type="component" value="Unassembled WGS sequence"/>
</dbReference>
<sequence>MVYNMAYATNDESTLYIQGGFDGTNSNYSTRFNQFYSLDLTHSWNTSYPLWSEMTAVGHIPDGLSTAGHTMSISHQNQSSSGPSNVTVWEMVNPLTFAASYKFDTKSWEELPTLPPPEPGPLRFYQAAVDPATDQQQQQYGLRAPDAGLGERYQLEWQSYGSIPPHLSEMCMVSVLVALVRIYRENSVRKGQGQGKDMGEKGFPLAPDDQKIEEGGTADEYFGNFESQAASGNTAHNVDLASEPERWKP</sequence>
<evidence type="ECO:0000313" key="2">
    <source>
        <dbReference type="EMBL" id="KAG0312329.1"/>
    </source>
</evidence>
<feature type="compositionally biased region" description="Polar residues" evidence="1">
    <location>
        <begin position="225"/>
        <end position="236"/>
    </location>
</feature>
<reference evidence="2" key="1">
    <citation type="journal article" date="2020" name="Fungal Divers.">
        <title>Resolving the Mortierellaceae phylogeny through synthesis of multi-gene phylogenetics and phylogenomics.</title>
        <authorList>
            <person name="Vandepol N."/>
            <person name="Liber J."/>
            <person name="Desiro A."/>
            <person name="Na H."/>
            <person name="Kennedy M."/>
            <person name="Barry K."/>
            <person name="Grigoriev I.V."/>
            <person name="Miller A.N."/>
            <person name="O'Donnell K."/>
            <person name="Stajich J.E."/>
            <person name="Bonito G."/>
        </authorList>
    </citation>
    <scope>NUCLEOTIDE SEQUENCE</scope>
    <source>
        <strain evidence="2">NVP60</strain>
    </source>
</reference>
<proteinExistence type="predicted"/>
<dbReference type="OrthoDB" id="432528at2759"/>
<gene>
    <name evidence="2" type="ORF">BGZ97_011284</name>
</gene>
<comment type="caution">
    <text evidence="2">The sequence shown here is derived from an EMBL/GenBank/DDBJ whole genome shotgun (WGS) entry which is preliminary data.</text>
</comment>
<dbReference type="EMBL" id="JAAAIN010000626">
    <property type="protein sequence ID" value="KAG0312329.1"/>
    <property type="molecule type" value="Genomic_DNA"/>
</dbReference>
<evidence type="ECO:0000313" key="3">
    <source>
        <dbReference type="Proteomes" id="UP000823405"/>
    </source>
</evidence>
<dbReference type="AlphaFoldDB" id="A0A9P6UN86"/>
<keyword evidence="3" id="KW-1185">Reference proteome</keyword>
<protein>
    <submittedName>
        <fullName evidence="2">Uncharacterized protein</fullName>
    </submittedName>
</protein>
<evidence type="ECO:0000256" key="1">
    <source>
        <dbReference type="SAM" id="MobiDB-lite"/>
    </source>
</evidence>
<name>A0A9P6UN86_9FUNG</name>